<reference evidence="1" key="1">
    <citation type="journal article" date="2014" name="Front. Microbiol.">
        <title>High frequency of phylogenetically diverse reductive dehalogenase-homologous genes in deep subseafloor sedimentary metagenomes.</title>
        <authorList>
            <person name="Kawai M."/>
            <person name="Futagami T."/>
            <person name="Toyoda A."/>
            <person name="Takaki Y."/>
            <person name="Nishi S."/>
            <person name="Hori S."/>
            <person name="Arai W."/>
            <person name="Tsubouchi T."/>
            <person name="Morono Y."/>
            <person name="Uchiyama I."/>
            <person name="Ito T."/>
            <person name="Fujiyama A."/>
            <person name="Inagaki F."/>
            <person name="Takami H."/>
        </authorList>
    </citation>
    <scope>NUCLEOTIDE SEQUENCE</scope>
    <source>
        <strain evidence="1">Expedition CK06-06</strain>
    </source>
</reference>
<dbReference type="EMBL" id="BARV01001609">
    <property type="protein sequence ID" value="GAH98212.1"/>
    <property type="molecule type" value="Genomic_DNA"/>
</dbReference>
<name>X1JVS9_9ZZZZ</name>
<proteinExistence type="predicted"/>
<gene>
    <name evidence="1" type="ORF">S06H3_04555</name>
</gene>
<organism evidence="1">
    <name type="scientific">marine sediment metagenome</name>
    <dbReference type="NCBI Taxonomy" id="412755"/>
    <lineage>
        <taxon>unclassified sequences</taxon>
        <taxon>metagenomes</taxon>
        <taxon>ecological metagenomes</taxon>
    </lineage>
</organism>
<sequence length="39" mass="4481">MPKKTAVKKTKIDKAKAAERVRKIFPILRKTYPKAKIAL</sequence>
<accession>X1JVS9</accession>
<comment type="caution">
    <text evidence="1">The sequence shown here is derived from an EMBL/GenBank/DDBJ whole genome shotgun (WGS) entry which is preliminary data.</text>
</comment>
<protein>
    <submittedName>
        <fullName evidence="1">Uncharacterized protein</fullName>
    </submittedName>
</protein>
<evidence type="ECO:0000313" key="1">
    <source>
        <dbReference type="EMBL" id="GAH98212.1"/>
    </source>
</evidence>
<dbReference type="AlphaFoldDB" id="X1JVS9"/>
<feature type="non-terminal residue" evidence="1">
    <location>
        <position position="39"/>
    </location>
</feature>